<dbReference type="Gene3D" id="2.60.120.200">
    <property type="match status" value="1"/>
</dbReference>
<evidence type="ECO:0000313" key="3">
    <source>
        <dbReference type="EMBL" id="GGK27807.1"/>
    </source>
</evidence>
<dbReference type="PANTHER" id="PTHR10963:SF55">
    <property type="entry name" value="GLYCOSIDE HYDROLASE FAMILY 16 PROTEIN"/>
    <property type="match status" value="1"/>
</dbReference>
<dbReference type="RefSeq" id="WP_188653141.1">
    <property type="nucleotide sequence ID" value="NZ_BMNR01000005.1"/>
</dbReference>
<feature type="domain" description="GH16" evidence="2">
    <location>
        <begin position="15"/>
        <end position="267"/>
    </location>
</feature>
<gene>
    <name evidence="3" type="ORF">GCM10007962_22590</name>
</gene>
<dbReference type="PROSITE" id="PS51257">
    <property type="entry name" value="PROKAR_LIPOPROTEIN"/>
    <property type="match status" value="1"/>
</dbReference>
<dbReference type="PROSITE" id="PS51762">
    <property type="entry name" value="GH16_2"/>
    <property type="match status" value="1"/>
</dbReference>
<dbReference type="InterPro" id="IPR013320">
    <property type="entry name" value="ConA-like_dom_sf"/>
</dbReference>
<dbReference type="GO" id="GO:0004553">
    <property type="term" value="F:hydrolase activity, hydrolyzing O-glycosyl compounds"/>
    <property type="evidence" value="ECO:0007669"/>
    <property type="project" value="InterPro"/>
</dbReference>
<comment type="caution">
    <text evidence="3">The sequence shown here is derived from an EMBL/GenBank/DDBJ whole genome shotgun (WGS) entry which is preliminary data.</text>
</comment>
<proteinExistence type="inferred from homology"/>
<dbReference type="Pfam" id="PF00722">
    <property type="entry name" value="Glyco_hydro_16"/>
    <property type="match status" value="1"/>
</dbReference>
<evidence type="ECO:0000256" key="1">
    <source>
        <dbReference type="ARBA" id="ARBA00006865"/>
    </source>
</evidence>
<dbReference type="EMBL" id="BMNR01000005">
    <property type="protein sequence ID" value="GGK27807.1"/>
    <property type="molecule type" value="Genomic_DNA"/>
</dbReference>
<dbReference type="InterPro" id="IPR000757">
    <property type="entry name" value="Beta-glucanase-like"/>
</dbReference>
<keyword evidence="4" id="KW-1185">Reference proteome</keyword>
<evidence type="ECO:0000259" key="2">
    <source>
        <dbReference type="PROSITE" id="PS51762"/>
    </source>
</evidence>
<reference evidence="3" key="1">
    <citation type="journal article" date="2014" name="Int. J. Syst. Evol. Microbiol.">
        <title>Complete genome sequence of Corynebacterium casei LMG S-19264T (=DSM 44701T), isolated from a smear-ripened cheese.</title>
        <authorList>
            <consortium name="US DOE Joint Genome Institute (JGI-PGF)"/>
            <person name="Walter F."/>
            <person name="Albersmeier A."/>
            <person name="Kalinowski J."/>
            <person name="Ruckert C."/>
        </authorList>
    </citation>
    <scope>NUCLEOTIDE SEQUENCE</scope>
    <source>
        <strain evidence="3">JCM 12862</strain>
    </source>
</reference>
<dbReference type="SUPFAM" id="SSF49899">
    <property type="entry name" value="Concanavalin A-like lectins/glucanases"/>
    <property type="match status" value="1"/>
</dbReference>
<dbReference type="InterPro" id="IPR050546">
    <property type="entry name" value="Glycosyl_Hydrlase_16"/>
</dbReference>
<accession>A0A8J3BQ25</accession>
<name>A0A8J3BQ25_9FLAO</name>
<dbReference type="PANTHER" id="PTHR10963">
    <property type="entry name" value="GLYCOSYL HYDROLASE-RELATED"/>
    <property type="match status" value="1"/>
</dbReference>
<dbReference type="Proteomes" id="UP000612329">
    <property type="component" value="Unassembled WGS sequence"/>
</dbReference>
<dbReference type="GO" id="GO:0005975">
    <property type="term" value="P:carbohydrate metabolic process"/>
    <property type="evidence" value="ECO:0007669"/>
    <property type="project" value="InterPro"/>
</dbReference>
<evidence type="ECO:0000313" key="4">
    <source>
        <dbReference type="Proteomes" id="UP000612329"/>
    </source>
</evidence>
<comment type="similarity">
    <text evidence="1">Belongs to the glycosyl hydrolase 16 family.</text>
</comment>
<protein>
    <recommendedName>
        <fullName evidence="2">GH16 domain-containing protein</fullName>
    </recommendedName>
</protein>
<sequence length="268" mass="30909">MKMNSIILLLFVLFLLSCNTPRHVYKGYELVWSDEFNGSSVDLNNWSFEIWKAGRVNNEWQKYTESTNNYKVADGKLYLTATKTGENVKGGYTSTRLSSQGKKEFKYGRIEFRAKMPKGRGTWPALWMLGSNKDQVGWAKCGEIDVMEYVGFQPDTTHSNVHTEYQHGSTDFHKIIPLKTAEEDFHIYGITWSADKLEFYIDSPSNITNTYSPTIKTEDNWPFNQPFFMIMNFAVGGTWGGKKGVDQTIWPQSMIVDYVRVYQKNKSL</sequence>
<dbReference type="AlphaFoldDB" id="A0A8J3BQ25"/>
<dbReference type="CDD" id="cd08023">
    <property type="entry name" value="GH16_laminarinase_like"/>
    <property type="match status" value="1"/>
</dbReference>
<organism evidence="3 4">
    <name type="scientific">Yeosuana aromativorans</name>
    <dbReference type="NCBI Taxonomy" id="288019"/>
    <lineage>
        <taxon>Bacteria</taxon>
        <taxon>Pseudomonadati</taxon>
        <taxon>Bacteroidota</taxon>
        <taxon>Flavobacteriia</taxon>
        <taxon>Flavobacteriales</taxon>
        <taxon>Flavobacteriaceae</taxon>
        <taxon>Yeosuana</taxon>
    </lineage>
</organism>
<reference evidence="3" key="2">
    <citation type="submission" date="2020-09" db="EMBL/GenBank/DDBJ databases">
        <authorList>
            <person name="Sun Q."/>
            <person name="Ohkuma M."/>
        </authorList>
    </citation>
    <scope>NUCLEOTIDE SEQUENCE</scope>
    <source>
        <strain evidence="3">JCM 12862</strain>
    </source>
</reference>